<keyword evidence="1" id="KW-1133">Transmembrane helix</keyword>
<protein>
    <submittedName>
        <fullName evidence="2">Uncharacterized protein</fullName>
    </submittedName>
</protein>
<keyword evidence="1" id="KW-0472">Membrane</keyword>
<name>A0A9D7K337_9PROT</name>
<comment type="caution">
    <text evidence="2">The sequence shown here is derived from an EMBL/GenBank/DDBJ whole genome shotgun (WGS) entry which is preliminary data.</text>
</comment>
<dbReference type="EMBL" id="JADJUC010000011">
    <property type="protein sequence ID" value="MBK8524559.1"/>
    <property type="molecule type" value="Genomic_DNA"/>
</dbReference>
<proteinExistence type="predicted"/>
<feature type="transmembrane region" description="Helical" evidence="1">
    <location>
        <begin position="6"/>
        <end position="22"/>
    </location>
</feature>
<gene>
    <name evidence="2" type="ORF">IPL58_10870</name>
</gene>
<sequence>MLGEMLAITAVIMVMMFVFAHMDQPDRLWHMIPPWGYLQLLCDARLGRAGAQRLPVPQHRLRLLLSVGEVPAPRSTTGSSCRSCISRSSGRSPYIPSRLLISHHAVTSDVVPQHDANPLHHDGVCGGPALIILIFLIITKNTKFWIEDGAINLLSTIVTWSSG</sequence>
<evidence type="ECO:0000256" key="1">
    <source>
        <dbReference type="SAM" id="Phobius"/>
    </source>
</evidence>
<evidence type="ECO:0000313" key="2">
    <source>
        <dbReference type="EMBL" id="MBK8524559.1"/>
    </source>
</evidence>
<reference evidence="2" key="1">
    <citation type="submission" date="2020-10" db="EMBL/GenBank/DDBJ databases">
        <title>Connecting structure to function with the recovery of over 1000 high-quality activated sludge metagenome-assembled genomes encoding full-length rRNA genes using long-read sequencing.</title>
        <authorList>
            <person name="Singleton C.M."/>
            <person name="Petriglieri F."/>
            <person name="Kristensen J.M."/>
            <person name="Kirkegaard R.H."/>
            <person name="Michaelsen T.Y."/>
            <person name="Andersen M.H."/>
            <person name="Karst S.M."/>
            <person name="Dueholm M.S."/>
            <person name="Nielsen P.H."/>
            <person name="Albertsen M."/>
        </authorList>
    </citation>
    <scope>NUCLEOTIDE SEQUENCE</scope>
    <source>
        <strain evidence="2">Hirt_18-Q3-R61-65_BATAC.395</strain>
    </source>
</reference>
<organism evidence="2 3">
    <name type="scientific">Candidatus Proximibacter danicus</name>
    <dbReference type="NCBI Taxonomy" id="2954365"/>
    <lineage>
        <taxon>Bacteria</taxon>
        <taxon>Pseudomonadati</taxon>
        <taxon>Pseudomonadota</taxon>
        <taxon>Betaproteobacteria</taxon>
        <taxon>Candidatus Proximibacter</taxon>
    </lineage>
</organism>
<accession>A0A9D7K337</accession>
<dbReference type="AlphaFoldDB" id="A0A9D7K337"/>
<evidence type="ECO:0000313" key="3">
    <source>
        <dbReference type="Proteomes" id="UP000886689"/>
    </source>
</evidence>
<dbReference type="Proteomes" id="UP000886689">
    <property type="component" value="Unassembled WGS sequence"/>
</dbReference>
<keyword evidence="1" id="KW-0812">Transmembrane</keyword>